<feature type="domain" description="Methylamine utilisation protein MauE" evidence="6">
    <location>
        <begin position="22"/>
        <end position="144"/>
    </location>
</feature>
<keyword evidence="4 5" id="KW-0472">Membrane</keyword>
<evidence type="ECO:0000256" key="4">
    <source>
        <dbReference type="ARBA" id="ARBA00023136"/>
    </source>
</evidence>
<dbReference type="Proteomes" id="UP000198923">
    <property type="component" value="Unassembled WGS sequence"/>
</dbReference>
<reference evidence="7 8" key="1">
    <citation type="submission" date="2016-10" db="EMBL/GenBank/DDBJ databases">
        <authorList>
            <person name="de Groot N.N."/>
        </authorList>
    </citation>
    <scope>NUCLEOTIDE SEQUENCE [LARGE SCALE GENOMIC DNA]</scope>
    <source>
        <strain evidence="7 8">CPCC 201354</strain>
    </source>
</reference>
<organism evidence="7 8">
    <name type="scientific">Sinosporangium album</name>
    <dbReference type="NCBI Taxonomy" id="504805"/>
    <lineage>
        <taxon>Bacteria</taxon>
        <taxon>Bacillati</taxon>
        <taxon>Actinomycetota</taxon>
        <taxon>Actinomycetes</taxon>
        <taxon>Streptosporangiales</taxon>
        <taxon>Streptosporangiaceae</taxon>
        <taxon>Sinosporangium</taxon>
    </lineage>
</organism>
<name>A0A1G8JUF6_9ACTN</name>
<evidence type="ECO:0000313" key="7">
    <source>
        <dbReference type="EMBL" id="SDI34761.1"/>
    </source>
</evidence>
<evidence type="ECO:0000259" key="6">
    <source>
        <dbReference type="Pfam" id="PF07291"/>
    </source>
</evidence>
<gene>
    <name evidence="7" type="ORF">SAMN05421505_14530</name>
</gene>
<dbReference type="InterPro" id="IPR009908">
    <property type="entry name" value="Methylamine_util_MauE"/>
</dbReference>
<dbReference type="OrthoDB" id="3474716at2"/>
<evidence type="ECO:0000256" key="2">
    <source>
        <dbReference type="ARBA" id="ARBA00022692"/>
    </source>
</evidence>
<dbReference type="Pfam" id="PF07291">
    <property type="entry name" value="MauE"/>
    <property type="match status" value="1"/>
</dbReference>
<dbReference type="GO" id="GO:0030416">
    <property type="term" value="P:methylamine metabolic process"/>
    <property type="evidence" value="ECO:0007669"/>
    <property type="project" value="InterPro"/>
</dbReference>
<accession>A0A1G8JUF6</accession>
<feature type="transmembrane region" description="Helical" evidence="5">
    <location>
        <begin position="156"/>
        <end position="174"/>
    </location>
</feature>
<keyword evidence="3 5" id="KW-1133">Transmembrane helix</keyword>
<keyword evidence="8" id="KW-1185">Reference proteome</keyword>
<feature type="transmembrane region" description="Helical" evidence="5">
    <location>
        <begin position="59"/>
        <end position="80"/>
    </location>
</feature>
<evidence type="ECO:0000313" key="8">
    <source>
        <dbReference type="Proteomes" id="UP000198923"/>
    </source>
</evidence>
<dbReference type="GO" id="GO:0016020">
    <property type="term" value="C:membrane"/>
    <property type="evidence" value="ECO:0007669"/>
    <property type="project" value="UniProtKB-SubCell"/>
</dbReference>
<dbReference type="EMBL" id="FNCN01000045">
    <property type="protein sequence ID" value="SDI34761.1"/>
    <property type="molecule type" value="Genomic_DNA"/>
</dbReference>
<comment type="subcellular location">
    <subcellularLocation>
        <location evidence="1">Membrane</location>
        <topology evidence="1">Multi-pass membrane protein</topology>
    </subcellularLocation>
</comment>
<evidence type="ECO:0000256" key="5">
    <source>
        <dbReference type="SAM" id="Phobius"/>
    </source>
</evidence>
<protein>
    <submittedName>
        <fullName evidence="7">Methylamine utilisation protein MauE</fullName>
    </submittedName>
</protein>
<sequence>MSGSVWGDSVFETIAAAQLPVVVLLLVLGTVAKVVTILKGVEPEGLSQMGPAVLVPERWRARMLLLCAVVELGLAAGLVATSHPLFRWWTVGFFAMSTFVLWELRRRRPDVGCGCFGEMSSAPVGLRSLGRTVVLTVMSVGLAWQDGGGWFPVPDLSWVTIVSALGGLVLIALLSPEIEEVVARIRYRAPCEQRPVAASTALARLRSSSVWQSHAEMLSASEPTDTWRELCWRFFSFSGRTLQGETVDVVFAVYLSGRRPAVKAAVVGANAVIRLDVEGGLEGGAVKPMPETVGVSA</sequence>
<proteinExistence type="predicted"/>
<evidence type="ECO:0000256" key="3">
    <source>
        <dbReference type="ARBA" id="ARBA00022989"/>
    </source>
</evidence>
<feature type="transmembrane region" description="Helical" evidence="5">
    <location>
        <begin position="15"/>
        <end position="38"/>
    </location>
</feature>
<dbReference type="AlphaFoldDB" id="A0A1G8JUF6"/>
<evidence type="ECO:0000256" key="1">
    <source>
        <dbReference type="ARBA" id="ARBA00004141"/>
    </source>
</evidence>
<keyword evidence="2 5" id="KW-0812">Transmembrane</keyword>